<proteinExistence type="predicted"/>
<organism evidence="1 2">
    <name type="scientific">Streptomyces yunnanensis</name>
    <dbReference type="NCBI Taxonomy" id="156453"/>
    <lineage>
        <taxon>Bacteria</taxon>
        <taxon>Bacillati</taxon>
        <taxon>Actinomycetota</taxon>
        <taxon>Actinomycetes</taxon>
        <taxon>Kitasatosporales</taxon>
        <taxon>Streptomycetaceae</taxon>
        <taxon>Streptomyces</taxon>
    </lineage>
</organism>
<sequence>MTTDLHGKPQAATFLSLYADDVAFVTEEAPATTLQDFINQLSTASSRLDSVGINGAEELDTAAIYLSDAAHNASGTDQIALFNQADEHLRDVTDMVDEYRLMV</sequence>
<dbReference type="AlphaFoldDB" id="A0A9X8QSB7"/>
<evidence type="ECO:0000313" key="1">
    <source>
        <dbReference type="EMBL" id="SHL75200.1"/>
    </source>
</evidence>
<protein>
    <submittedName>
        <fullName evidence="1">Uncharacterized protein</fullName>
    </submittedName>
</protein>
<evidence type="ECO:0000313" key="2">
    <source>
        <dbReference type="Proteomes" id="UP000184388"/>
    </source>
</evidence>
<accession>A0A9X8QSB7</accession>
<dbReference type="RefSeq" id="WP_073444618.1">
    <property type="nucleotide sequence ID" value="NZ_FRBK01000006.1"/>
</dbReference>
<comment type="caution">
    <text evidence="1">The sequence shown here is derived from an EMBL/GenBank/DDBJ whole genome shotgun (WGS) entry which is preliminary data.</text>
</comment>
<dbReference type="Proteomes" id="UP000184388">
    <property type="component" value="Unassembled WGS sequence"/>
</dbReference>
<name>A0A9X8QSB7_9ACTN</name>
<gene>
    <name evidence="1" type="ORF">SAMN05216268_10674</name>
</gene>
<reference evidence="2" key="1">
    <citation type="submission" date="2016-11" db="EMBL/GenBank/DDBJ databases">
        <authorList>
            <person name="Jaros S."/>
            <person name="Januszkiewicz K."/>
            <person name="Wedrychowicz H."/>
        </authorList>
    </citation>
    <scope>NUCLEOTIDE SEQUENCE [LARGE SCALE GENOMIC DNA]</scope>
    <source>
        <strain evidence="2">CGMCC 4.3555</strain>
    </source>
</reference>
<dbReference type="EMBL" id="FRBK01000006">
    <property type="protein sequence ID" value="SHL75200.1"/>
    <property type="molecule type" value="Genomic_DNA"/>
</dbReference>